<sequence>MKPILFIGLIAIALPCILANLNSVDFYQSGHYKEIYNGGSPSTIVEAEPLINVKIRMNKWINETFNGTIISVDTIIMWAKTVWGTSAPGVWIDRDIDGKTMLTIYRIWYKGDTIYPDNPDAPTDSSSYVVINSAMGNKIALTTIIVSLITSLFFY</sequence>
<reference evidence="1" key="1">
    <citation type="submission" date="2018-10" db="EMBL/GenBank/DDBJ databases">
        <title>Hidden diversity of soil giant viruses.</title>
        <authorList>
            <person name="Schulz F."/>
            <person name="Alteio L."/>
            <person name="Goudeau D."/>
            <person name="Ryan E.M."/>
            <person name="Malmstrom R.R."/>
            <person name="Blanchard J."/>
            <person name="Woyke T."/>
        </authorList>
    </citation>
    <scope>NUCLEOTIDE SEQUENCE</scope>
    <source>
        <strain evidence="1">EDV1</strain>
    </source>
</reference>
<organism evidence="1">
    <name type="scientific">Edafosvirus sp</name>
    <dbReference type="NCBI Taxonomy" id="2487765"/>
    <lineage>
        <taxon>Viruses</taxon>
        <taxon>Varidnaviria</taxon>
        <taxon>Bamfordvirae</taxon>
        <taxon>Nucleocytoviricota</taxon>
        <taxon>Megaviricetes</taxon>
        <taxon>Imitervirales</taxon>
        <taxon>Mimiviridae</taxon>
        <taxon>Klosneuvirinae</taxon>
    </lineage>
</organism>
<gene>
    <name evidence="1" type="ORF">Edafosvirus1_39</name>
</gene>
<proteinExistence type="predicted"/>
<dbReference type="EMBL" id="MK072066">
    <property type="protein sequence ID" value="AYV77708.1"/>
    <property type="molecule type" value="Genomic_DNA"/>
</dbReference>
<name>A0A3G4ZS34_9VIRU</name>
<evidence type="ECO:0000313" key="1">
    <source>
        <dbReference type="EMBL" id="AYV77708.1"/>
    </source>
</evidence>
<accession>A0A3G4ZS34</accession>
<protein>
    <submittedName>
        <fullName evidence="1">Uncharacterized protein</fullName>
    </submittedName>
</protein>